<keyword evidence="1" id="KW-0902">Two-component regulatory system</keyword>
<keyword evidence="3" id="KW-0175">Coiled coil</keyword>
<dbReference type="STRING" id="708126.BW727_100362"/>
<dbReference type="Proteomes" id="UP000188993">
    <property type="component" value="Chromosome"/>
</dbReference>
<feature type="domain" description="Response regulatory" evidence="4">
    <location>
        <begin position="4"/>
        <end position="119"/>
    </location>
</feature>
<organism evidence="6 7">
    <name type="scientific">Jeotgalibaca dankookensis</name>
    <dbReference type="NCBI Taxonomy" id="708126"/>
    <lineage>
        <taxon>Bacteria</taxon>
        <taxon>Bacillati</taxon>
        <taxon>Bacillota</taxon>
        <taxon>Bacilli</taxon>
        <taxon>Lactobacillales</taxon>
        <taxon>Carnobacteriaceae</taxon>
        <taxon>Jeotgalibaca</taxon>
    </lineage>
</organism>
<evidence type="ECO:0000259" key="5">
    <source>
        <dbReference type="PROSITE" id="PS50921"/>
    </source>
</evidence>
<dbReference type="InterPro" id="IPR001789">
    <property type="entry name" value="Sig_transdc_resp-reg_receiver"/>
</dbReference>
<accession>A0A1S6IMI4</accession>
<dbReference type="PROSITE" id="PS50921">
    <property type="entry name" value="ANTAR"/>
    <property type="match status" value="1"/>
</dbReference>
<sequence>MSGRIIIVDDEPITRLDIKDMLETAGYEVVGEAADGFEAIRACQEKKPDLVIMDIKMPILDGLTASKKIVEEGTASGIILLTAYSDKQYIIKAKQFGALGYLVKPLHEQSLLPMVELSLAKGNEFKEMSKELERLSKKLEERKMIEKAKGKLMQIENITEEDAYTKIRNISMEKRVPMIEVAELMVMLDE</sequence>
<dbReference type="EMBL" id="CP019728">
    <property type="protein sequence ID" value="AQS52755.1"/>
    <property type="molecule type" value="Genomic_DNA"/>
</dbReference>
<dbReference type="OrthoDB" id="9759232at2"/>
<evidence type="ECO:0000256" key="2">
    <source>
        <dbReference type="PROSITE-ProRule" id="PRU00169"/>
    </source>
</evidence>
<protein>
    <submittedName>
        <fullName evidence="6">Putative transcriptional regulatory protein pdtaR</fullName>
    </submittedName>
</protein>
<dbReference type="Gene3D" id="3.40.50.2300">
    <property type="match status" value="1"/>
</dbReference>
<feature type="coiled-coil region" evidence="3">
    <location>
        <begin position="122"/>
        <end position="149"/>
    </location>
</feature>
<dbReference type="GO" id="GO:0003723">
    <property type="term" value="F:RNA binding"/>
    <property type="evidence" value="ECO:0007669"/>
    <property type="project" value="InterPro"/>
</dbReference>
<proteinExistence type="predicted"/>
<gene>
    <name evidence="6" type="primary">pdtaR</name>
    <name evidence="6" type="ORF">BW727_100362</name>
</gene>
<reference evidence="6 7" key="1">
    <citation type="journal article" date="2014" name="Int. J. Syst. Evol. Microbiol.">
        <title>Jeotgalibaca dankookensis gen. nov., sp. nov., a member of the family Carnobacteriaceae, isolated from seujeot (Korean traditional food).</title>
        <authorList>
            <person name="Lee D.G."/>
            <person name="Trujillo M.E."/>
            <person name="Kang H."/>
            <person name="Ahn T.Y."/>
        </authorList>
    </citation>
    <scope>NUCLEOTIDE SEQUENCE [LARGE SCALE GENOMIC DNA]</scope>
    <source>
        <strain evidence="6 7">EX-07</strain>
    </source>
</reference>
<dbReference type="GO" id="GO:0000160">
    <property type="term" value="P:phosphorelay signal transduction system"/>
    <property type="evidence" value="ECO:0007669"/>
    <property type="project" value="UniProtKB-KW"/>
</dbReference>
<dbReference type="InterPro" id="IPR005561">
    <property type="entry name" value="ANTAR"/>
</dbReference>
<dbReference type="PROSITE" id="PS50110">
    <property type="entry name" value="RESPONSE_REGULATORY"/>
    <property type="match status" value="1"/>
</dbReference>
<dbReference type="PIRSF" id="PIRSF036382">
    <property type="entry name" value="RR_antiterm"/>
    <property type="match status" value="1"/>
</dbReference>
<dbReference type="Pfam" id="PF00072">
    <property type="entry name" value="Response_reg"/>
    <property type="match status" value="1"/>
</dbReference>
<dbReference type="PANTHER" id="PTHR43228:SF1">
    <property type="entry name" value="TWO-COMPONENT RESPONSE REGULATOR ARR22"/>
    <property type="match status" value="1"/>
</dbReference>
<dbReference type="KEGG" id="jda:BW727_100362"/>
<name>A0A1S6IMI4_9LACT</name>
<dbReference type="PANTHER" id="PTHR43228">
    <property type="entry name" value="TWO-COMPONENT RESPONSE REGULATOR"/>
    <property type="match status" value="1"/>
</dbReference>
<keyword evidence="7" id="KW-1185">Reference proteome</keyword>
<evidence type="ECO:0000256" key="1">
    <source>
        <dbReference type="ARBA" id="ARBA00023012"/>
    </source>
</evidence>
<feature type="domain" description="ANTAR" evidence="5">
    <location>
        <begin position="125"/>
        <end position="186"/>
    </location>
</feature>
<keyword evidence="2" id="KW-0597">Phosphoprotein</keyword>
<evidence type="ECO:0000259" key="4">
    <source>
        <dbReference type="PROSITE" id="PS50110"/>
    </source>
</evidence>
<dbReference type="SMART" id="SM01012">
    <property type="entry name" value="ANTAR"/>
    <property type="match status" value="1"/>
</dbReference>
<dbReference type="SUPFAM" id="SSF52172">
    <property type="entry name" value="CheY-like"/>
    <property type="match status" value="1"/>
</dbReference>
<dbReference type="InterPro" id="IPR008327">
    <property type="entry name" value="Sig_transdc_resp-reg_antiterm"/>
</dbReference>
<feature type="modified residue" description="4-aspartylphosphate" evidence="2">
    <location>
        <position position="54"/>
    </location>
</feature>
<dbReference type="AlphaFoldDB" id="A0A1S6IMI4"/>
<dbReference type="Gene3D" id="1.10.10.10">
    <property type="entry name" value="Winged helix-like DNA-binding domain superfamily/Winged helix DNA-binding domain"/>
    <property type="match status" value="1"/>
</dbReference>
<dbReference type="SMART" id="SM00448">
    <property type="entry name" value="REC"/>
    <property type="match status" value="1"/>
</dbReference>
<evidence type="ECO:0000313" key="7">
    <source>
        <dbReference type="Proteomes" id="UP000188993"/>
    </source>
</evidence>
<evidence type="ECO:0000256" key="3">
    <source>
        <dbReference type="SAM" id="Coils"/>
    </source>
</evidence>
<dbReference type="InterPro" id="IPR052048">
    <property type="entry name" value="ST_Response_Regulator"/>
</dbReference>
<dbReference type="RefSeq" id="WP_062468404.1">
    <property type="nucleotide sequence ID" value="NZ_BBYN01000007.1"/>
</dbReference>
<dbReference type="InterPro" id="IPR011006">
    <property type="entry name" value="CheY-like_superfamily"/>
</dbReference>
<dbReference type="InterPro" id="IPR036388">
    <property type="entry name" value="WH-like_DNA-bd_sf"/>
</dbReference>
<evidence type="ECO:0000313" key="6">
    <source>
        <dbReference type="EMBL" id="AQS52755.1"/>
    </source>
</evidence>
<dbReference type="Pfam" id="PF03861">
    <property type="entry name" value="ANTAR"/>
    <property type="match status" value="1"/>
</dbReference>